<evidence type="ECO:0000256" key="6">
    <source>
        <dbReference type="SAM" id="Coils"/>
    </source>
</evidence>
<evidence type="ECO:0000313" key="10">
    <source>
        <dbReference type="Proteomes" id="UP000003639"/>
    </source>
</evidence>
<evidence type="ECO:0000313" key="9">
    <source>
        <dbReference type="EMBL" id="EDN01547.1"/>
    </source>
</evidence>
<dbReference type="EMBL" id="AAXG02000005">
    <property type="protein sequence ID" value="EDN01547.1"/>
    <property type="molecule type" value="Genomic_DNA"/>
</dbReference>
<evidence type="ECO:0000256" key="5">
    <source>
        <dbReference type="PIRNR" id="PIRNR038471"/>
    </source>
</evidence>
<keyword evidence="7" id="KW-0812">Transmembrane</keyword>
<organism evidence="9 10">
    <name type="scientific">Pseudoflavonifractor capillosus ATCC 29799</name>
    <dbReference type="NCBI Taxonomy" id="411467"/>
    <lineage>
        <taxon>Bacteria</taxon>
        <taxon>Bacillati</taxon>
        <taxon>Bacillota</taxon>
        <taxon>Clostridia</taxon>
        <taxon>Eubacteriales</taxon>
        <taxon>Oscillospiraceae</taxon>
        <taxon>Pseudoflavonifractor</taxon>
    </lineage>
</organism>
<dbReference type="AlphaFoldDB" id="A6NR51"/>
<feature type="domain" description="Rod shape-determining protein MreC beta-barrel core" evidence="8">
    <location>
        <begin position="127"/>
        <end position="277"/>
    </location>
</feature>
<name>A6NR51_9FIRM</name>
<dbReference type="NCBIfam" id="TIGR00219">
    <property type="entry name" value="mreC"/>
    <property type="match status" value="1"/>
</dbReference>
<sequence>MEVALKDFFRHNGVLILIIAVLLALITLVTSVLLGGTANPIASAVGFVTTPVRNGINSFVGWVEGVYDYAFQYDQLVEENEQLKIQIAEMEEQVRQAEADSRENERLRSLLGLREQRKELTLESATVTAVESTNWYSTFTISKGENMGIAAEDCVIDQYGNLVGVVTTVGLNWATVTTIIDTDTEMGGILARTDTAAILEGDFALMGEGKLKLSYLPENTDLVSGDEVLTSGRGGVYPAGLLVGTVDTVHTDDSGMTRYAIITPSADLNNLQQVFVITDFDIVE</sequence>
<evidence type="ECO:0000256" key="3">
    <source>
        <dbReference type="ARBA" id="ARBA00022960"/>
    </source>
</evidence>
<evidence type="ECO:0000259" key="8">
    <source>
        <dbReference type="Pfam" id="PF04085"/>
    </source>
</evidence>
<protein>
    <recommendedName>
        <fullName evidence="2 5">Cell shape-determining protein MreC</fullName>
    </recommendedName>
    <alternativeName>
        <fullName evidence="4 5">Cell shape protein MreC</fullName>
    </alternativeName>
</protein>
<feature type="coiled-coil region" evidence="6">
    <location>
        <begin position="73"/>
        <end position="107"/>
    </location>
</feature>
<evidence type="ECO:0000256" key="2">
    <source>
        <dbReference type="ARBA" id="ARBA00013855"/>
    </source>
</evidence>
<dbReference type="Proteomes" id="UP000003639">
    <property type="component" value="Unassembled WGS sequence"/>
</dbReference>
<keyword evidence="7" id="KW-1133">Transmembrane helix</keyword>
<dbReference type="PANTHER" id="PTHR34138:SF1">
    <property type="entry name" value="CELL SHAPE-DETERMINING PROTEIN MREC"/>
    <property type="match status" value="1"/>
</dbReference>
<keyword evidence="6" id="KW-0175">Coiled coil</keyword>
<dbReference type="GO" id="GO:0008360">
    <property type="term" value="P:regulation of cell shape"/>
    <property type="evidence" value="ECO:0007669"/>
    <property type="project" value="UniProtKB-KW"/>
</dbReference>
<dbReference type="InterPro" id="IPR055342">
    <property type="entry name" value="MreC_beta-barrel_core"/>
</dbReference>
<accession>A6NR51</accession>
<proteinExistence type="inferred from homology"/>
<comment type="caution">
    <text evidence="9">The sequence shown here is derived from an EMBL/GenBank/DDBJ whole genome shotgun (WGS) entry which is preliminary data.</text>
</comment>
<comment type="function">
    <text evidence="5">Involved in formation and maintenance of cell shape.</text>
</comment>
<feature type="transmembrane region" description="Helical" evidence="7">
    <location>
        <begin position="12"/>
        <end position="34"/>
    </location>
</feature>
<dbReference type="InterPro" id="IPR042175">
    <property type="entry name" value="Cell/Rod_MreC_2"/>
</dbReference>
<gene>
    <name evidence="9" type="primary">mreC</name>
    <name evidence="9" type="ORF">BACCAP_00676</name>
</gene>
<dbReference type="PANTHER" id="PTHR34138">
    <property type="entry name" value="CELL SHAPE-DETERMINING PROTEIN MREC"/>
    <property type="match status" value="1"/>
</dbReference>
<evidence type="ECO:0000256" key="1">
    <source>
        <dbReference type="ARBA" id="ARBA00009369"/>
    </source>
</evidence>
<dbReference type="GO" id="GO:0005886">
    <property type="term" value="C:plasma membrane"/>
    <property type="evidence" value="ECO:0007669"/>
    <property type="project" value="TreeGrafter"/>
</dbReference>
<keyword evidence="7" id="KW-0472">Membrane</keyword>
<keyword evidence="10" id="KW-1185">Reference proteome</keyword>
<dbReference type="eggNOG" id="COG1792">
    <property type="taxonomic scope" value="Bacteria"/>
</dbReference>
<dbReference type="Gene3D" id="2.40.10.340">
    <property type="entry name" value="Rod shape-determining protein MreC, domain 1"/>
    <property type="match status" value="1"/>
</dbReference>
<reference evidence="9 10" key="2">
    <citation type="submission" date="2007-06" db="EMBL/GenBank/DDBJ databases">
        <title>Draft genome sequence of Pseudoflavonifractor capillosus ATCC 29799.</title>
        <authorList>
            <person name="Sudarsanam P."/>
            <person name="Ley R."/>
            <person name="Guruge J."/>
            <person name="Turnbaugh P.J."/>
            <person name="Mahowald M."/>
            <person name="Liep D."/>
            <person name="Gordon J."/>
        </authorList>
    </citation>
    <scope>NUCLEOTIDE SEQUENCE [LARGE SCALE GENOMIC DNA]</scope>
    <source>
        <strain evidence="9 10">ATCC 29799</strain>
    </source>
</reference>
<reference evidence="9 10" key="1">
    <citation type="submission" date="2007-04" db="EMBL/GenBank/DDBJ databases">
        <authorList>
            <person name="Fulton L."/>
            <person name="Clifton S."/>
            <person name="Fulton B."/>
            <person name="Xu J."/>
            <person name="Minx P."/>
            <person name="Pepin K.H."/>
            <person name="Johnson M."/>
            <person name="Thiruvilangam P."/>
            <person name="Bhonagiri V."/>
            <person name="Nash W.E."/>
            <person name="Mardis E.R."/>
            <person name="Wilson R.K."/>
        </authorList>
    </citation>
    <scope>NUCLEOTIDE SEQUENCE [LARGE SCALE GENOMIC DNA]</scope>
    <source>
        <strain evidence="9 10">ATCC 29799</strain>
    </source>
</reference>
<dbReference type="Gene3D" id="2.40.10.350">
    <property type="entry name" value="Rod shape-determining protein MreC, domain 2"/>
    <property type="match status" value="1"/>
</dbReference>
<evidence type="ECO:0000256" key="4">
    <source>
        <dbReference type="ARBA" id="ARBA00032089"/>
    </source>
</evidence>
<dbReference type="InterPro" id="IPR042177">
    <property type="entry name" value="Cell/Rod_1"/>
</dbReference>
<evidence type="ECO:0000256" key="7">
    <source>
        <dbReference type="SAM" id="Phobius"/>
    </source>
</evidence>
<dbReference type="STRING" id="411467.BACCAP_00676"/>
<dbReference type="InterPro" id="IPR007221">
    <property type="entry name" value="MreC"/>
</dbReference>
<keyword evidence="3 5" id="KW-0133">Cell shape</keyword>
<comment type="similarity">
    <text evidence="1 5">Belongs to the MreC family.</text>
</comment>
<dbReference type="PIRSF" id="PIRSF038471">
    <property type="entry name" value="MreC"/>
    <property type="match status" value="1"/>
</dbReference>
<dbReference type="Pfam" id="PF04085">
    <property type="entry name" value="MreC"/>
    <property type="match status" value="1"/>
</dbReference>